<evidence type="ECO:0000313" key="3">
    <source>
        <dbReference type="Proteomes" id="UP001596297"/>
    </source>
</evidence>
<keyword evidence="1" id="KW-0732">Signal</keyword>
<proteinExistence type="predicted"/>
<dbReference type="SUPFAM" id="SSF48452">
    <property type="entry name" value="TPR-like"/>
    <property type="match status" value="1"/>
</dbReference>
<dbReference type="Pfam" id="PF13432">
    <property type="entry name" value="TPR_16"/>
    <property type="match status" value="1"/>
</dbReference>
<evidence type="ECO:0000256" key="1">
    <source>
        <dbReference type="SAM" id="SignalP"/>
    </source>
</evidence>
<evidence type="ECO:0000313" key="2">
    <source>
        <dbReference type="EMBL" id="MFC6591412.1"/>
    </source>
</evidence>
<reference evidence="3" key="1">
    <citation type="journal article" date="2019" name="Int. J. Syst. Evol. Microbiol.">
        <title>The Global Catalogue of Microorganisms (GCM) 10K type strain sequencing project: providing services to taxonomists for standard genome sequencing and annotation.</title>
        <authorList>
            <consortium name="The Broad Institute Genomics Platform"/>
            <consortium name="The Broad Institute Genome Sequencing Center for Infectious Disease"/>
            <person name="Wu L."/>
            <person name="Ma J."/>
        </authorList>
    </citation>
    <scope>NUCLEOTIDE SEQUENCE [LARGE SCALE GENOMIC DNA]</scope>
    <source>
        <strain evidence="3">CGMCC 1.15772</strain>
    </source>
</reference>
<feature type="chain" id="PRO_5045496820" evidence="1">
    <location>
        <begin position="26"/>
        <end position="171"/>
    </location>
</feature>
<keyword evidence="3" id="KW-1185">Reference proteome</keyword>
<sequence length="171" mass="18498">MKVAIRRWGMAGLLLCGGLSSPAGALVPAAGPGSLHLRPVAARLTPDEVLERMNAGQLDEAEAGARAAAAAHPESARARVVLARVLARQGRWPEARQALAEAQALPQWEEQNISVPYGSPREIDRVMQRDPAASLGLIADVLLAEGTTHGRTTCRRWPWYNWATTPEQSRR</sequence>
<accession>A0ABW1YB19</accession>
<dbReference type="Gene3D" id="1.25.40.10">
    <property type="entry name" value="Tetratricopeptide repeat domain"/>
    <property type="match status" value="1"/>
</dbReference>
<comment type="caution">
    <text evidence="2">The sequence shown here is derived from an EMBL/GenBank/DDBJ whole genome shotgun (WGS) entry which is preliminary data.</text>
</comment>
<gene>
    <name evidence="2" type="ORF">ACFP81_04900</name>
</gene>
<protein>
    <submittedName>
        <fullName evidence="2">Tetratricopeptide repeat protein</fullName>
    </submittedName>
</protein>
<dbReference type="RefSeq" id="WP_380082414.1">
    <property type="nucleotide sequence ID" value="NZ_JBHSWD010000001.1"/>
</dbReference>
<dbReference type="InterPro" id="IPR011990">
    <property type="entry name" value="TPR-like_helical_dom_sf"/>
</dbReference>
<organism evidence="2 3">
    <name type="scientific">Deinococcus lacus</name>
    <dbReference type="NCBI Taxonomy" id="392561"/>
    <lineage>
        <taxon>Bacteria</taxon>
        <taxon>Thermotogati</taxon>
        <taxon>Deinococcota</taxon>
        <taxon>Deinococci</taxon>
        <taxon>Deinococcales</taxon>
        <taxon>Deinococcaceae</taxon>
        <taxon>Deinococcus</taxon>
    </lineage>
</organism>
<name>A0ABW1YB19_9DEIO</name>
<feature type="signal peptide" evidence="1">
    <location>
        <begin position="1"/>
        <end position="25"/>
    </location>
</feature>
<dbReference type="Proteomes" id="UP001596297">
    <property type="component" value="Unassembled WGS sequence"/>
</dbReference>
<dbReference type="EMBL" id="JBHSWD010000001">
    <property type="protein sequence ID" value="MFC6591412.1"/>
    <property type="molecule type" value="Genomic_DNA"/>
</dbReference>